<proteinExistence type="predicted"/>
<dbReference type="Proteomes" id="UP000661649">
    <property type="component" value="Unassembled WGS sequence"/>
</dbReference>
<evidence type="ECO:0000259" key="1">
    <source>
        <dbReference type="Pfam" id="PF02342"/>
    </source>
</evidence>
<accession>A0ABR7P6P3</accession>
<sequence length="195" mass="21718">MSVSLQKGQKVSLSKDNQGLAQVIVGLGWDEVKRKGGLFSRKPQAIDCDASAILLKNGKLCGKEDLVYFGNLRHKSDAVMHQGDNLTGAGDGDDEQIIVDLLRIPQEYDRIVIVVNIYKAVQRNQHFGMIENAFIRIVDARGNRELCKYNLSENYDGMTAMIFGEIYRHNGEWKFSAVGQATKDPGLGELANRFV</sequence>
<comment type="caution">
    <text evidence="2">The sequence shown here is derived from an EMBL/GenBank/DDBJ whole genome shotgun (WGS) entry which is preliminary data.</text>
</comment>
<name>A0ABR7P6P3_9FIRM</name>
<dbReference type="PANTHER" id="PTHR32097:SF15">
    <property type="entry name" value="STRESS RESPONSE PROTEIN SCP2"/>
    <property type="match status" value="1"/>
</dbReference>
<dbReference type="CDD" id="cd06974">
    <property type="entry name" value="TerD_like"/>
    <property type="match status" value="1"/>
</dbReference>
<evidence type="ECO:0000313" key="3">
    <source>
        <dbReference type="Proteomes" id="UP000661649"/>
    </source>
</evidence>
<gene>
    <name evidence="2" type="ORF">H8712_00155</name>
</gene>
<dbReference type="Gene3D" id="2.60.60.30">
    <property type="entry name" value="sav2460 like domains"/>
    <property type="match status" value="1"/>
</dbReference>
<evidence type="ECO:0000313" key="2">
    <source>
        <dbReference type="EMBL" id="MBC8627050.1"/>
    </source>
</evidence>
<reference evidence="2 3" key="1">
    <citation type="submission" date="2020-08" db="EMBL/GenBank/DDBJ databases">
        <title>Genome public.</title>
        <authorList>
            <person name="Liu C."/>
            <person name="Sun Q."/>
        </authorList>
    </citation>
    <scope>NUCLEOTIDE SEQUENCE [LARGE SCALE GENOMIC DNA]</scope>
    <source>
        <strain evidence="2 3">3_YM_SP_D4_24.mj</strain>
    </source>
</reference>
<dbReference type="PANTHER" id="PTHR32097">
    <property type="entry name" value="CAMP-BINDING PROTEIN 1-RELATED"/>
    <property type="match status" value="1"/>
</dbReference>
<dbReference type="Pfam" id="PF02342">
    <property type="entry name" value="TerD"/>
    <property type="match status" value="1"/>
</dbReference>
<dbReference type="InterPro" id="IPR051324">
    <property type="entry name" value="Stress/Tellurium_Resist"/>
</dbReference>
<feature type="domain" description="TerD" evidence="1">
    <location>
        <begin position="1"/>
        <end position="194"/>
    </location>
</feature>
<keyword evidence="3" id="KW-1185">Reference proteome</keyword>
<dbReference type="EMBL" id="JACRTP010000001">
    <property type="protein sequence ID" value="MBC8627050.1"/>
    <property type="molecule type" value="Genomic_DNA"/>
</dbReference>
<organism evidence="2 3">
    <name type="scientific">Blautia stercoris</name>
    <dbReference type="NCBI Taxonomy" id="871664"/>
    <lineage>
        <taxon>Bacteria</taxon>
        <taxon>Bacillati</taxon>
        <taxon>Bacillota</taxon>
        <taxon>Clostridia</taxon>
        <taxon>Lachnospirales</taxon>
        <taxon>Lachnospiraceae</taxon>
        <taxon>Blautia</taxon>
    </lineage>
</organism>
<dbReference type="InterPro" id="IPR003325">
    <property type="entry name" value="TerD"/>
</dbReference>
<protein>
    <submittedName>
        <fullName evidence="2">TerD family protein</fullName>
    </submittedName>
</protein>
<dbReference type="RefSeq" id="WP_022304606.1">
    <property type="nucleotide sequence ID" value="NZ_JACRTP010000001.1"/>
</dbReference>